<dbReference type="SMART" id="SM00355">
    <property type="entry name" value="ZnF_C2H2"/>
    <property type="match status" value="9"/>
</dbReference>
<keyword evidence="3" id="KW-0677">Repeat</keyword>
<keyword evidence="4 7" id="KW-0863">Zinc-finger</keyword>
<evidence type="ECO:0000259" key="10">
    <source>
        <dbReference type="PROSITE" id="PS50157"/>
    </source>
</evidence>
<feature type="domain" description="C2H2-type" evidence="10">
    <location>
        <begin position="274"/>
        <end position="302"/>
    </location>
</feature>
<dbReference type="STRING" id="7168.A0A182NVV4"/>
<dbReference type="PROSITE" id="PS51915">
    <property type="entry name" value="ZAD"/>
    <property type="match status" value="1"/>
</dbReference>
<evidence type="ECO:0000256" key="4">
    <source>
        <dbReference type="ARBA" id="ARBA00022771"/>
    </source>
</evidence>
<dbReference type="GO" id="GO:0003700">
    <property type="term" value="F:DNA-binding transcription factor activity"/>
    <property type="evidence" value="ECO:0007669"/>
    <property type="project" value="TreeGrafter"/>
</dbReference>
<evidence type="ECO:0000256" key="2">
    <source>
        <dbReference type="ARBA" id="ARBA00022723"/>
    </source>
</evidence>
<dbReference type="GO" id="GO:0000978">
    <property type="term" value="F:RNA polymerase II cis-regulatory region sequence-specific DNA binding"/>
    <property type="evidence" value="ECO:0007669"/>
    <property type="project" value="TreeGrafter"/>
</dbReference>
<feature type="region of interest" description="Disordered" evidence="9">
    <location>
        <begin position="457"/>
        <end position="482"/>
    </location>
</feature>
<feature type="domain" description="C2H2-type" evidence="10">
    <location>
        <begin position="308"/>
        <end position="335"/>
    </location>
</feature>
<feature type="domain" description="C2H2-type" evidence="10">
    <location>
        <begin position="441"/>
        <end position="470"/>
    </location>
</feature>
<feature type="domain" description="C2H2-type" evidence="10">
    <location>
        <begin position="358"/>
        <end position="386"/>
    </location>
</feature>
<keyword evidence="13" id="KW-1185">Reference proteome</keyword>
<dbReference type="AlphaFoldDB" id="A0A182NVV4"/>
<dbReference type="Pfam" id="PF13912">
    <property type="entry name" value="zf-C2H2_6"/>
    <property type="match status" value="3"/>
</dbReference>
<feature type="compositionally biased region" description="Acidic residues" evidence="9">
    <location>
        <begin position="198"/>
        <end position="208"/>
    </location>
</feature>
<feature type="compositionally biased region" description="Basic and acidic residues" evidence="9">
    <location>
        <begin position="159"/>
        <end position="169"/>
    </location>
</feature>
<dbReference type="PROSITE" id="PS50157">
    <property type="entry name" value="ZINC_FINGER_C2H2_2"/>
    <property type="match status" value="6"/>
</dbReference>
<evidence type="ECO:0000256" key="7">
    <source>
        <dbReference type="PROSITE-ProRule" id="PRU00042"/>
    </source>
</evidence>
<protein>
    <recommendedName>
        <fullName evidence="14">Protein krueppel</fullName>
    </recommendedName>
</protein>
<accession>A0A182NVV4</accession>
<dbReference type="PANTHER" id="PTHR24390:SF79">
    <property type="entry name" value="ASPARAGINE-RICH ZINC FINGER PROTEIN AZF1"/>
    <property type="match status" value="1"/>
</dbReference>
<dbReference type="Pfam" id="PF00096">
    <property type="entry name" value="zf-C2H2"/>
    <property type="match status" value="1"/>
</dbReference>
<feature type="region of interest" description="Disordered" evidence="9">
    <location>
        <begin position="120"/>
        <end position="220"/>
    </location>
</feature>
<evidence type="ECO:0000313" key="13">
    <source>
        <dbReference type="Proteomes" id="UP000075884"/>
    </source>
</evidence>
<reference evidence="12" key="2">
    <citation type="submission" date="2020-05" db="UniProtKB">
        <authorList>
            <consortium name="EnsemblMetazoa"/>
        </authorList>
    </citation>
    <scope>IDENTIFICATION</scope>
    <source>
        <strain evidence="12">WRAIR2</strain>
    </source>
</reference>
<dbReference type="InterPro" id="IPR036236">
    <property type="entry name" value="Znf_C2H2_sf"/>
</dbReference>
<evidence type="ECO:0000256" key="6">
    <source>
        <dbReference type="ARBA" id="ARBA00023242"/>
    </source>
</evidence>
<name>A0A182NVV4_9DIPT</name>
<feature type="compositionally biased region" description="Basic and acidic residues" evidence="9">
    <location>
        <begin position="187"/>
        <end position="197"/>
    </location>
</feature>
<dbReference type="GO" id="GO:0005634">
    <property type="term" value="C:nucleus"/>
    <property type="evidence" value="ECO:0007669"/>
    <property type="project" value="UniProtKB-SubCell"/>
</dbReference>
<feature type="compositionally biased region" description="Basic residues" evidence="9">
    <location>
        <begin position="458"/>
        <end position="470"/>
    </location>
</feature>
<keyword evidence="5 8" id="KW-0862">Zinc</keyword>
<evidence type="ECO:0008006" key="14">
    <source>
        <dbReference type="Google" id="ProtNLM"/>
    </source>
</evidence>
<proteinExistence type="predicted"/>
<dbReference type="Proteomes" id="UP000075884">
    <property type="component" value="Unassembled WGS sequence"/>
</dbReference>
<keyword evidence="6" id="KW-0539">Nucleus</keyword>
<dbReference type="Gene3D" id="3.40.1800.20">
    <property type="match status" value="1"/>
</dbReference>
<dbReference type="InterPro" id="IPR012934">
    <property type="entry name" value="Znf_AD"/>
</dbReference>
<feature type="binding site" evidence="8">
    <location>
        <position position="13"/>
    </location>
    <ligand>
        <name>Zn(2+)</name>
        <dbReference type="ChEBI" id="CHEBI:29105"/>
    </ligand>
</feature>
<feature type="binding site" evidence="8">
    <location>
        <position position="60"/>
    </location>
    <ligand>
        <name>Zn(2+)</name>
        <dbReference type="ChEBI" id="CHEBI:29105"/>
    </ligand>
</feature>
<sequence>MQPNTTAMNTLKCRFCLEQHHPEPGAFSVANISFCIAIKRVFSFQIHSERNLPEYVCKICSAMIWQFYTYSVLVEENQRKLEQECLSMQTTPEPTRTGIESIEPAGLVKLEPMNEDEDVSCNEDTVKNVPVSGMSPVTIKHEPVMDDEQEEESIPVQEEQIRDSFKAEEYTITPMDEGNAATESDNTTEKIREHPPEDEQSLETDDPTANDGTSANSPRYAESLPCYQCERTFANRQQLRNHERVHKSSECPICKKMIKGDFITQHLAAHEGTYRCDICGGSFGSPTHLRMHKDLRHAPEPQPDDETYPCDLCSRTFCNKTQRSFHRKNHKMKQCPICGKEVRSSQYNTHISVHQGRYRCETCDQTFASQTVLTRHRISKHSTVVPQPELPCDQCEQSFPNEAKLAIHQKRVHLRKKCPICEKVLRSNKMKEHLASHEGTFRCDMCGKTFSTNYSLNKHNRSPGHQKRERKFHELENRSGTR</sequence>
<evidence type="ECO:0000256" key="9">
    <source>
        <dbReference type="SAM" id="MobiDB-lite"/>
    </source>
</evidence>
<dbReference type="PANTHER" id="PTHR24390">
    <property type="entry name" value="ZINC FINGER PROTEIN"/>
    <property type="match status" value="1"/>
</dbReference>
<dbReference type="PROSITE" id="PS00028">
    <property type="entry name" value="ZINC_FINGER_C2H2_1"/>
    <property type="match status" value="6"/>
</dbReference>
<dbReference type="Pfam" id="PF07776">
    <property type="entry name" value="zf-AD"/>
    <property type="match status" value="1"/>
</dbReference>
<keyword evidence="2 8" id="KW-0479">Metal-binding</keyword>
<dbReference type="GO" id="GO:0006357">
    <property type="term" value="P:regulation of transcription by RNA polymerase II"/>
    <property type="evidence" value="ECO:0007669"/>
    <property type="project" value="TreeGrafter"/>
</dbReference>
<dbReference type="GO" id="GO:0008270">
    <property type="term" value="F:zinc ion binding"/>
    <property type="evidence" value="ECO:0007669"/>
    <property type="project" value="UniProtKB-UniRule"/>
</dbReference>
<evidence type="ECO:0000313" key="12">
    <source>
        <dbReference type="EnsemblMetazoa" id="ADIR014046-PA"/>
    </source>
</evidence>
<evidence type="ECO:0000256" key="3">
    <source>
        <dbReference type="ARBA" id="ARBA00022737"/>
    </source>
</evidence>
<organism evidence="12 13">
    <name type="scientific">Anopheles dirus</name>
    <dbReference type="NCBI Taxonomy" id="7168"/>
    <lineage>
        <taxon>Eukaryota</taxon>
        <taxon>Metazoa</taxon>
        <taxon>Ecdysozoa</taxon>
        <taxon>Arthropoda</taxon>
        <taxon>Hexapoda</taxon>
        <taxon>Insecta</taxon>
        <taxon>Pterygota</taxon>
        <taxon>Neoptera</taxon>
        <taxon>Endopterygota</taxon>
        <taxon>Diptera</taxon>
        <taxon>Nematocera</taxon>
        <taxon>Culicoidea</taxon>
        <taxon>Culicidae</taxon>
        <taxon>Anophelinae</taxon>
        <taxon>Anopheles</taxon>
    </lineage>
</organism>
<dbReference type="VEuPathDB" id="VectorBase:ADIR014046"/>
<feature type="domain" description="C2H2-type" evidence="10">
    <location>
        <begin position="224"/>
        <end position="251"/>
    </location>
</feature>
<feature type="compositionally biased region" description="Basic and acidic residues" evidence="9">
    <location>
        <begin position="471"/>
        <end position="482"/>
    </location>
</feature>
<evidence type="ECO:0000256" key="8">
    <source>
        <dbReference type="PROSITE-ProRule" id="PRU01263"/>
    </source>
</evidence>
<reference evidence="13" key="1">
    <citation type="submission" date="2013-03" db="EMBL/GenBank/DDBJ databases">
        <title>The Genome Sequence of Anopheles dirus WRAIR2.</title>
        <authorList>
            <consortium name="The Broad Institute Genomics Platform"/>
            <person name="Neafsey D.E."/>
            <person name="Walton C."/>
            <person name="Walker B."/>
            <person name="Young S.K."/>
            <person name="Zeng Q."/>
            <person name="Gargeya S."/>
            <person name="Fitzgerald M."/>
            <person name="Haas B."/>
            <person name="Abouelleil A."/>
            <person name="Allen A.W."/>
            <person name="Alvarado L."/>
            <person name="Arachchi H.M."/>
            <person name="Berlin A.M."/>
            <person name="Chapman S.B."/>
            <person name="Gainer-Dewar J."/>
            <person name="Goldberg J."/>
            <person name="Griggs A."/>
            <person name="Gujja S."/>
            <person name="Hansen M."/>
            <person name="Howarth C."/>
            <person name="Imamovic A."/>
            <person name="Ireland A."/>
            <person name="Larimer J."/>
            <person name="McCowan C."/>
            <person name="Murphy C."/>
            <person name="Pearson M."/>
            <person name="Poon T.W."/>
            <person name="Priest M."/>
            <person name="Roberts A."/>
            <person name="Saif S."/>
            <person name="Shea T."/>
            <person name="Sisk P."/>
            <person name="Sykes S."/>
            <person name="Wortman J."/>
            <person name="Nusbaum C."/>
            <person name="Birren B."/>
        </authorList>
    </citation>
    <scope>NUCLEOTIDE SEQUENCE [LARGE SCALE GENOMIC DNA]</scope>
    <source>
        <strain evidence="13">WRAIR2</strain>
    </source>
</reference>
<dbReference type="Gene3D" id="3.30.160.60">
    <property type="entry name" value="Classic Zinc Finger"/>
    <property type="match status" value="5"/>
</dbReference>
<feature type="domain" description="C2H2-type" evidence="10">
    <location>
        <begin position="390"/>
        <end position="418"/>
    </location>
</feature>
<dbReference type="EnsemblMetazoa" id="ADIR014046-RA">
    <property type="protein sequence ID" value="ADIR014046-PA"/>
    <property type="gene ID" value="ADIR014046"/>
</dbReference>
<comment type="subcellular location">
    <subcellularLocation>
        <location evidence="1">Nucleus</location>
    </subcellularLocation>
</comment>
<feature type="binding site" evidence="8">
    <location>
        <position position="16"/>
    </location>
    <ligand>
        <name>Zn(2+)</name>
        <dbReference type="ChEBI" id="CHEBI:29105"/>
    </ligand>
</feature>
<feature type="binding site" evidence="8">
    <location>
        <position position="57"/>
    </location>
    <ligand>
        <name>Zn(2+)</name>
        <dbReference type="ChEBI" id="CHEBI:29105"/>
    </ligand>
</feature>
<evidence type="ECO:0000259" key="11">
    <source>
        <dbReference type="PROSITE" id="PS51915"/>
    </source>
</evidence>
<dbReference type="InterPro" id="IPR013087">
    <property type="entry name" value="Znf_C2H2_type"/>
</dbReference>
<feature type="domain" description="ZAD" evidence="11">
    <location>
        <begin position="11"/>
        <end position="84"/>
    </location>
</feature>
<dbReference type="SUPFAM" id="SSF57667">
    <property type="entry name" value="beta-beta-alpha zinc fingers"/>
    <property type="match status" value="3"/>
</dbReference>
<evidence type="ECO:0000256" key="1">
    <source>
        <dbReference type="ARBA" id="ARBA00004123"/>
    </source>
</evidence>
<evidence type="ECO:0000256" key="5">
    <source>
        <dbReference type="ARBA" id="ARBA00022833"/>
    </source>
</evidence>
<dbReference type="SUPFAM" id="SSF57716">
    <property type="entry name" value="Glucocorticoid receptor-like (DNA-binding domain)"/>
    <property type="match status" value="1"/>
</dbReference>
<dbReference type="SMART" id="SM00868">
    <property type="entry name" value="zf-AD"/>
    <property type="match status" value="1"/>
</dbReference>